<dbReference type="STRING" id="1802620.A3D91_00490"/>
<dbReference type="InterPro" id="IPR000715">
    <property type="entry name" value="Glycosyl_transferase_4"/>
</dbReference>
<gene>
    <name evidence="8" type="ORF">A3D91_00490</name>
</gene>
<dbReference type="Proteomes" id="UP000178127">
    <property type="component" value="Unassembled WGS sequence"/>
</dbReference>
<dbReference type="PANTHER" id="PTHR22926:SF3">
    <property type="entry name" value="UNDECAPRENYL-PHOSPHATE ALPHA-N-ACETYLGLUCOSAMINYL 1-PHOSPHATE TRANSFERASE"/>
    <property type="match status" value="1"/>
</dbReference>
<evidence type="ECO:0000256" key="5">
    <source>
        <dbReference type="ARBA" id="ARBA00022989"/>
    </source>
</evidence>
<keyword evidence="2" id="KW-1003">Cell membrane</keyword>
<keyword evidence="4 7" id="KW-0812">Transmembrane</keyword>
<dbReference type="GO" id="GO:0016780">
    <property type="term" value="F:phosphotransferase activity, for other substituted phosphate groups"/>
    <property type="evidence" value="ECO:0007669"/>
    <property type="project" value="InterPro"/>
</dbReference>
<keyword evidence="3" id="KW-0808">Transferase</keyword>
<keyword evidence="6 7" id="KW-0472">Membrane</keyword>
<evidence type="ECO:0000313" key="8">
    <source>
        <dbReference type="EMBL" id="OGC52848.1"/>
    </source>
</evidence>
<feature type="transmembrane region" description="Helical" evidence="7">
    <location>
        <begin position="25"/>
        <end position="42"/>
    </location>
</feature>
<evidence type="ECO:0000256" key="2">
    <source>
        <dbReference type="ARBA" id="ARBA00022475"/>
    </source>
</evidence>
<comment type="caution">
    <text evidence="8">The sequence shown here is derived from an EMBL/GenBank/DDBJ whole genome shotgun (WGS) entry which is preliminary data.</text>
</comment>
<feature type="transmembrane region" description="Helical" evidence="7">
    <location>
        <begin position="471"/>
        <end position="490"/>
    </location>
</feature>
<evidence type="ECO:0000313" key="9">
    <source>
        <dbReference type="Proteomes" id="UP000178127"/>
    </source>
</evidence>
<sequence>MISILKSGPNIPPVLIKLPSQVKQIWIFNFLLMGVQLVYFFYRRTYLNQHIPFWYTKLWGEEQLADKNLLILIPLTSLFIISVGLVFIRVLKKYYIRFYSELILYLITFSNLFLAYSFFRIFRISSRPFEPFINPLFIEMVLPFITAFLIVYAITPKFIKFMEDREIVTDPSIHKHPGMSLAKPSARGAGFVFAVGFIAASLAFVPQSTPIAGILLASGIFALMGLIDDYQNTHIKSKFKFLENPLIRLLLLMFTVIAIVLFFGIRTDYIGNPLGGVIQFAQYKIQIGGTSIEPLSAIFTALWIVWVLNLLSWSNGIDGQYSGIIGIVGIIIVILSLRFIPLQRTEITYAKLAVIMSGASLGLIYYMWHPSKIMWGFGATSAGIVVAALSILVTSKVATGITIMMIPFLDALVTVMRRIIQRKNPLRGDKGHLHHLLMERGWSVRKIALFYWGTTALFGFIGIAASEKVAIQVALTLGGLVAFGIILLNLKSITNKNPSHQAVK</sequence>
<feature type="transmembrane region" description="Helical" evidence="7">
    <location>
        <begin position="188"/>
        <end position="205"/>
    </location>
</feature>
<evidence type="ECO:0000256" key="1">
    <source>
        <dbReference type="ARBA" id="ARBA00004651"/>
    </source>
</evidence>
<feature type="transmembrane region" description="Helical" evidence="7">
    <location>
        <begin position="447"/>
        <end position="465"/>
    </location>
</feature>
<evidence type="ECO:0000256" key="7">
    <source>
        <dbReference type="SAM" id="Phobius"/>
    </source>
</evidence>
<feature type="transmembrane region" description="Helical" evidence="7">
    <location>
        <begin position="211"/>
        <end position="227"/>
    </location>
</feature>
<dbReference type="AlphaFoldDB" id="A0A1F4V6L5"/>
<dbReference type="Pfam" id="PF00953">
    <property type="entry name" value="Glycos_transf_4"/>
    <property type="match status" value="1"/>
</dbReference>
<evidence type="ECO:0008006" key="10">
    <source>
        <dbReference type="Google" id="ProtNLM"/>
    </source>
</evidence>
<reference evidence="8 9" key="1">
    <citation type="journal article" date="2016" name="Nat. Commun.">
        <title>Thousands of microbial genomes shed light on interconnected biogeochemical processes in an aquifer system.</title>
        <authorList>
            <person name="Anantharaman K."/>
            <person name="Brown C.T."/>
            <person name="Hug L.A."/>
            <person name="Sharon I."/>
            <person name="Castelle C.J."/>
            <person name="Probst A.J."/>
            <person name="Thomas B.C."/>
            <person name="Singh A."/>
            <person name="Wilkins M.J."/>
            <person name="Karaoz U."/>
            <person name="Brodie E.L."/>
            <person name="Williams K.H."/>
            <person name="Hubbard S.S."/>
            <person name="Banfield J.F."/>
        </authorList>
    </citation>
    <scope>NUCLEOTIDE SEQUENCE [LARGE SCALE GENOMIC DNA]</scope>
</reference>
<dbReference type="CDD" id="cd06853">
    <property type="entry name" value="GT_WecA_like"/>
    <property type="match status" value="1"/>
</dbReference>
<name>A0A1F4V6L5_UNCKA</name>
<feature type="transmembrane region" description="Helical" evidence="7">
    <location>
        <begin position="247"/>
        <end position="265"/>
    </location>
</feature>
<dbReference type="EMBL" id="MEVD01000020">
    <property type="protein sequence ID" value="OGC52848.1"/>
    <property type="molecule type" value="Genomic_DNA"/>
</dbReference>
<feature type="transmembrane region" description="Helical" evidence="7">
    <location>
        <begin position="136"/>
        <end position="155"/>
    </location>
</feature>
<dbReference type="GO" id="GO:0009103">
    <property type="term" value="P:lipopolysaccharide biosynthetic process"/>
    <property type="evidence" value="ECO:0007669"/>
    <property type="project" value="TreeGrafter"/>
</dbReference>
<dbReference type="GO" id="GO:0044038">
    <property type="term" value="P:cell wall macromolecule biosynthetic process"/>
    <property type="evidence" value="ECO:0007669"/>
    <property type="project" value="TreeGrafter"/>
</dbReference>
<keyword evidence="5 7" id="KW-1133">Transmembrane helix</keyword>
<feature type="transmembrane region" description="Helical" evidence="7">
    <location>
        <begin position="69"/>
        <end position="91"/>
    </location>
</feature>
<evidence type="ECO:0000256" key="4">
    <source>
        <dbReference type="ARBA" id="ARBA00022692"/>
    </source>
</evidence>
<dbReference type="GO" id="GO:0005886">
    <property type="term" value="C:plasma membrane"/>
    <property type="evidence" value="ECO:0007669"/>
    <property type="project" value="UniProtKB-SubCell"/>
</dbReference>
<dbReference type="PANTHER" id="PTHR22926">
    <property type="entry name" value="PHOSPHO-N-ACETYLMURAMOYL-PENTAPEPTIDE-TRANSFERASE"/>
    <property type="match status" value="1"/>
</dbReference>
<protein>
    <recommendedName>
        <fullName evidence="10">Undecaprenyl-phosphate alpha-N-acetylglucosaminyl 1-phosphate transferase</fullName>
    </recommendedName>
</protein>
<evidence type="ECO:0000256" key="6">
    <source>
        <dbReference type="ARBA" id="ARBA00023136"/>
    </source>
</evidence>
<feature type="transmembrane region" description="Helical" evidence="7">
    <location>
        <begin position="103"/>
        <end position="124"/>
    </location>
</feature>
<feature type="transmembrane region" description="Helical" evidence="7">
    <location>
        <begin position="347"/>
        <end position="366"/>
    </location>
</feature>
<feature type="transmembrane region" description="Helical" evidence="7">
    <location>
        <begin position="373"/>
        <end position="393"/>
    </location>
</feature>
<feature type="transmembrane region" description="Helical" evidence="7">
    <location>
        <begin position="285"/>
        <end position="311"/>
    </location>
</feature>
<proteinExistence type="predicted"/>
<evidence type="ECO:0000256" key="3">
    <source>
        <dbReference type="ARBA" id="ARBA00022679"/>
    </source>
</evidence>
<feature type="transmembrane region" description="Helical" evidence="7">
    <location>
        <begin position="323"/>
        <end position="341"/>
    </location>
</feature>
<accession>A0A1F4V6L5</accession>
<organism evidence="8 9">
    <name type="scientific">candidate division WWE3 bacterium RIFCSPHIGHO2_02_FULL_38_14</name>
    <dbReference type="NCBI Taxonomy" id="1802620"/>
    <lineage>
        <taxon>Bacteria</taxon>
        <taxon>Katanobacteria</taxon>
    </lineage>
</organism>
<comment type="subcellular location">
    <subcellularLocation>
        <location evidence="1">Cell membrane</location>
        <topology evidence="1">Multi-pass membrane protein</topology>
    </subcellularLocation>
</comment>
<dbReference type="GO" id="GO:0071555">
    <property type="term" value="P:cell wall organization"/>
    <property type="evidence" value="ECO:0007669"/>
    <property type="project" value="TreeGrafter"/>
</dbReference>